<evidence type="ECO:0000256" key="1">
    <source>
        <dbReference type="ARBA" id="ARBA00006247"/>
    </source>
</evidence>
<dbReference type="PANTHER" id="PTHR45962">
    <property type="entry name" value="N-FATTY-ACYL-AMINO ACID SYNTHASE/HYDROLASE PM20D1"/>
    <property type="match status" value="1"/>
</dbReference>
<dbReference type="InterPro" id="IPR036264">
    <property type="entry name" value="Bact_exopeptidase_dim_dom"/>
</dbReference>
<keyword evidence="2" id="KW-0645">Protease</keyword>
<evidence type="ECO:0000256" key="5">
    <source>
        <dbReference type="ARBA" id="ARBA00022833"/>
    </source>
</evidence>
<feature type="domain" description="Peptidase M20 dimerisation" evidence="6">
    <location>
        <begin position="198"/>
        <end position="342"/>
    </location>
</feature>
<dbReference type="SUPFAM" id="SSF55031">
    <property type="entry name" value="Bacterial exopeptidase dimerisation domain"/>
    <property type="match status" value="1"/>
</dbReference>
<organism evidence="7 8">
    <name type="scientific">Luteipulveratus halotolerans</name>
    <dbReference type="NCBI Taxonomy" id="1631356"/>
    <lineage>
        <taxon>Bacteria</taxon>
        <taxon>Bacillati</taxon>
        <taxon>Actinomycetota</taxon>
        <taxon>Actinomycetes</taxon>
        <taxon>Micrococcales</taxon>
        <taxon>Dermacoccaceae</taxon>
        <taxon>Luteipulveratus</taxon>
    </lineage>
</organism>
<dbReference type="Pfam" id="PF01546">
    <property type="entry name" value="Peptidase_M20"/>
    <property type="match status" value="1"/>
</dbReference>
<evidence type="ECO:0000256" key="2">
    <source>
        <dbReference type="ARBA" id="ARBA00022670"/>
    </source>
</evidence>
<dbReference type="AlphaFoldDB" id="A0A0L6CF38"/>
<dbReference type="STRING" id="1631356.VV01_01505"/>
<protein>
    <submittedName>
        <fullName evidence="7">Acetylornithine deacetylase</fullName>
    </submittedName>
</protein>
<reference evidence="8" key="1">
    <citation type="submission" date="2015-03" db="EMBL/GenBank/DDBJ databases">
        <title>Luteipulveratus halotolerans sp. nov., a novel actinobacterium (Dermacoccaceae) from Sarawak, Malaysia.</title>
        <authorList>
            <person name="Juboi H."/>
            <person name="Basik A."/>
            <person name="Shamsul S.S."/>
            <person name="Arnold P."/>
            <person name="Schmitt E.K."/>
            <person name="Sanglier J.-J."/>
            <person name="Yeo T."/>
        </authorList>
    </citation>
    <scope>NUCLEOTIDE SEQUENCE [LARGE SCALE GENOMIC DNA]</scope>
    <source>
        <strain evidence="8">C296001</strain>
    </source>
</reference>
<keyword evidence="5" id="KW-0862">Zinc</keyword>
<evidence type="ECO:0000256" key="3">
    <source>
        <dbReference type="ARBA" id="ARBA00022723"/>
    </source>
</evidence>
<dbReference type="Gene3D" id="3.30.70.360">
    <property type="match status" value="1"/>
</dbReference>
<dbReference type="PANTHER" id="PTHR45962:SF1">
    <property type="entry name" value="N-FATTY-ACYL-AMINO ACID SYNTHASE_HYDROLASE PM20D1"/>
    <property type="match status" value="1"/>
</dbReference>
<dbReference type="InterPro" id="IPR047177">
    <property type="entry name" value="Pept_M20A"/>
</dbReference>
<dbReference type="Proteomes" id="UP000037397">
    <property type="component" value="Unassembled WGS sequence"/>
</dbReference>
<evidence type="ECO:0000256" key="4">
    <source>
        <dbReference type="ARBA" id="ARBA00022801"/>
    </source>
</evidence>
<dbReference type="GO" id="GO:0008233">
    <property type="term" value="F:peptidase activity"/>
    <property type="evidence" value="ECO:0007669"/>
    <property type="project" value="UniProtKB-KW"/>
</dbReference>
<keyword evidence="3" id="KW-0479">Metal-binding</keyword>
<dbReference type="Gene3D" id="1.10.150.900">
    <property type="match status" value="1"/>
</dbReference>
<evidence type="ECO:0000313" key="7">
    <source>
        <dbReference type="EMBL" id="KNX36123.1"/>
    </source>
</evidence>
<dbReference type="GO" id="GO:0046872">
    <property type="term" value="F:metal ion binding"/>
    <property type="evidence" value="ECO:0007669"/>
    <property type="project" value="UniProtKB-KW"/>
</dbReference>
<dbReference type="OrthoDB" id="3665926at2"/>
<dbReference type="InterPro" id="IPR002933">
    <property type="entry name" value="Peptidase_M20"/>
</dbReference>
<sequence>MTIGVQHQQSAARHLSELVRIPTVSTPDPADRDTEAFAEFPRALQSAYPLLHEHLDLTTVGDGGLLFRWQGASDARPLVLMAHWDVVPVEPEQWSDDPFSGRIADGTVHGRGTLDDKGSLVVICEAVESLLAQGFSPSYDVYLSFGCDEEISGTTAPAAVDELRRRGVTPWLVIDEGGAVVEGVFPGLKKPAALVGLAEKGVLDVEIRTSASSGHASMPARHGAVARLAAAITRIDAHPFPVSLTPPFVTMLQTLGPHLAPPLRPLLARADRARPALARLLARLGPETAAVVRTTVAITRLEGSPAANVVASTASAHANIRIQVGETVRTTLDRLTQVVHDPTVELHVVSAADPTPISPSDGPQFAAIRAAVAATYPEAVTAPYVMLQASDARHFHAISEHVYRFSPLAMTRAQRDSIHGVDEHVTIDALGRGVVFYRRLIADHA</sequence>
<comment type="caution">
    <text evidence="7">The sequence shown here is derived from an EMBL/GenBank/DDBJ whole genome shotgun (WGS) entry which is preliminary data.</text>
</comment>
<dbReference type="Pfam" id="PF07687">
    <property type="entry name" value="M20_dimer"/>
    <property type="match status" value="1"/>
</dbReference>
<keyword evidence="4" id="KW-0378">Hydrolase</keyword>
<dbReference type="InterPro" id="IPR011650">
    <property type="entry name" value="Peptidase_M20_dimer"/>
</dbReference>
<dbReference type="RefSeq" id="WP_050668338.1">
    <property type="nucleotide sequence ID" value="NZ_LAIR01000002.1"/>
</dbReference>
<dbReference type="GO" id="GO:0006508">
    <property type="term" value="P:proteolysis"/>
    <property type="evidence" value="ECO:0007669"/>
    <property type="project" value="UniProtKB-KW"/>
</dbReference>
<name>A0A0L6CF38_9MICO</name>
<dbReference type="EMBL" id="LAIR01000002">
    <property type="protein sequence ID" value="KNX36123.1"/>
    <property type="molecule type" value="Genomic_DNA"/>
</dbReference>
<dbReference type="SUPFAM" id="SSF53187">
    <property type="entry name" value="Zn-dependent exopeptidases"/>
    <property type="match status" value="1"/>
</dbReference>
<keyword evidence="8" id="KW-1185">Reference proteome</keyword>
<evidence type="ECO:0000313" key="8">
    <source>
        <dbReference type="Proteomes" id="UP000037397"/>
    </source>
</evidence>
<evidence type="ECO:0000259" key="6">
    <source>
        <dbReference type="Pfam" id="PF07687"/>
    </source>
</evidence>
<dbReference type="Gene3D" id="3.40.630.10">
    <property type="entry name" value="Zn peptidases"/>
    <property type="match status" value="1"/>
</dbReference>
<comment type="similarity">
    <text evidence="1">Belongs to the peptidase M20A family.</text>
</comment>
<gene>
    <name evidence="7" type="ORF">VV01_01505</name>
</gene>
<accession>A0A0L6CF38</accession>
<proteinExistence type="inferred from homology"/>